<dbReference type="Proteomes" id="UP000324832">
    <property type="component" value="Unassembled WGS sequence"/>
</dbReference>
<gene>
    <name evidence="1" type="ORF">LSINAPIS_LOCUS13152</name>
</gene>
<accession>A0A5E4QXE9</accession>
<sequence>MNQWRSRANHFILPNLFPFERSSCLVFLYNPLCCKALCANTRCRWTLDSGTTIHHGASNRRSGVAATGFEVICLSPCTRQVDAVLGHIQSY</sequence>
<evidence type="ECO:0000313" key="1">
    <source>
        <dbReference type="EMBL" id="VVD03089.1"/>
    </source>
</evidence>
<keyword evidence="2" id="KW-1185">Reference proteome</keyword>
<organism evidence="1 2">
    <name type="scientific">Leptidea sinapis</name>
    <dbReference type="NCBI Taxonomy" id="189913"/>
    <lineage>
        <taxon>Eukaryota</taxon>
        <taxon>Metazoa</taxon>
        <taxon>Ecdysozoa</taxon>
        <taxon>Arthropoda</taxon>
        <taxon>Hexapoda</taxon>
        <taxon>Insecta</taxon>
        <taxon>Pterygota</taxon>
        <taxon>Neoptera</taxon>
        <taxon>Endopterygota</taxon>
        <taxon>Lepidoptera</taxon>
        <taxon>Glossata</taxon>
        <taxon>Ditrysia</taxon>
        <taxon>Papilionoidea</taxon>
        <taxon>Pieridae</taxon>
        <taxon>Dismorphiinae</taxon>
        <taxon>Leptidea</taxon>
    </lineage>
</organism>
<reference evidence="1 2" key="1">
    <citation type="submission" date="2017-07" db="EMBL/GenBank/DDBJ databases">
        <authorList>
            <person name="Talla V."/>
            <person name="Backstrom N."/>
        </authorList>
    </citation>
    <scope>NUCLEOTIDE SEQUENCE [LARGE SCALE GENOMIC DNA]</scope>
</reference>
<dbReference type="AlphaFoldDB" id="A0A5E4QXE9"/>
<protein>
    <submittedName>
        <fullName evidence="1">Uncharacterized protein</fullName>
    </submittedName>
</protein>
<proteinExistence type="predicted"/>
<name>A0A5E4QXE9_9NEOP</name>
<evidence type="ECO:0000313" key="2">
    <source>
        <dbReference type="Proteomes" id="UP000324832"/>
    </source>
</evidence>
<dbReference type="EMBL" id="FZQP02006577">
    <property type="protein sequence ID" value="VVD03089.1"/>
    <property type="molecule type" value="Genomic_DNA"/>
</dbReference>